<dbReference type="AlphaFoldDB" id="A0A934VBX0"/>
<name>A0A934VBX0_9BACT</name>
<keyword evidence="2" id="KW-1185">Reference proteome</keyword>
<organism evidence="1 2">
    <name type="scientific">Luteolibacter yonseiensis</name>
    <dbReference type="NCBI Taxonomy" id="1144680"/>
    <lineage>
        <taxon>Bacteria</taxon>
        <taxon>Pseudomonadati</taxon>
        <taxon>Verrucomicrobiota</taxon>
        <taxon>Verrucomicrobiia</taxon>
        <taxon>Verrucomicrobiales</taxon>
        <taxon>Verrucomicrobiaceae</taxon>
        <taxon>Luteolibacter</taxon>
    </lineage>
</organism>
<comment type="caution">
    <text evidence="1">The sequence shown here is derived from an EMBL/GenBank/DDBJ whole genome shotgun (WGS) entry which is preliminary data.</text>
</comment>
<proteinExistence type="predicted"/>
<dbReference type="EMBL" id="JAENIK010000010">
    <property type="protein sequence ID" value="MBK1815874.1"/>
    <property type="molecule type" value="Genomic_DNA"/>
</dbReference>
<reference evidence="1" key="1">
    <citation type="submission" date="2021-01" db="EMBL/GenBank/DDBJ databases">
        <title>Modified the classification status of verrucomicrobia.</title>
        <authorList>
            <person name="Feng X."/>
        </authorList>
    </citation>
    <scope>NUCLEOTIDE SEQUENCE</scope>
    <source>
        <strain evidence="1">JCM 18052</strain>
    </source>
</reference>
<dbReference type="RefSeq" id="WP_200350834.1">
    <property type="nucleotide sequence ID" value="NZ_BAABHZ010000007.1"/>
</dbReference>
<dbReference type="Proteomes" id="UP000600139">
    <property type="component" value="Unassembled WGS sequence"/>
</dbReference>
<sequence>MNALDLEFGDFSDHPPPPQVTLDIYEKWVFEFLASGMRRPMTDEELLADFMRNEGRQTEEWPDFGAH</sequence>
<evidence type="ECO:0000313" key="1">
    <source>
        <dbReference type="EMBL" id="MBK1815874.1"/>
    </source>
</evidence>
<gene>
    <name evidence="1" type="ORF">JIN84_09610</name>
</gene>
<protein>
    <submittedName>
        <fullName evidence="1">Uncharacterized protein</fullName>
    </submittedName>
</protein>
<accession>A0A934VBX0</accession>
<evidence type="ECO:0000313" key="2">
    <source>
        <dbReference type="Proteomes" id="UP000600139"/>
    </source>
</evidence>